<dbReference type="Proteomes" id="UP001230005">
    <property type="component" value="Unassembled WGS sequence"/>
</dbReference>
<name>A0ABU0A2L8_9BACI</name>
<dbReference type="Gene3D" id="3.20.80.10">
    <property type="entry name" value="Regulatory factor, effector binding domain"/>
    <property type="match status" value="1"/>
</dbReference>
<sequence length="161" mass="19034">MSYEIITLPAYRAVGLKWEGTFSEIVPNLKNVIQQMEDRADELENKVNPNVQLGLSYHVIDNGFVHYAVYEVSEEQEVPAGMIEIRVPKWTYVKTTLNKGEDIRKTYTDLHQWLFDSDYTAYREPGVDYYDRYMPIKHEHYPVDRDTNNPHFDIYIPIVKK</sequence>
<comment type="caution">
    <text evidence="2">The sequence shown here is derived from an EMBL/GenBank/DDBJ whole genome shotgun (WGS) entry which is preliminary data.</text>
</comment>
<dbReference type="InterPro" id="IPR029442">
    <property type="entry name" value="GyrI-like"/>
</dbReference>
<dbReference type="InterPro" id="IPR010499">
    <property type="entry name" value="AraC_E-bd"/>
</dbReference>
<dbReference type="Pfam" id="PF06445">
    <property type="entry name" value="GyrI-like"/>
    <property type="match status" value="1"/>
</dbReference>
<dbReference type="InterPro" id="IPR011256">
    <property type="entry name" value="Reg_factor_effector_dom_sf"/>
</dbReference>
<evidence type="ECO:0000259" key="1">
    <source>
        <dbReference type="SMART" id="SM00871"/>
    </source>
</evidence>
<dbReference type="RefSeq" id="WP_307331926.1">
    <property type="nucleotide sequence ID" value="NZ_JAUSUG010000033.1"/>
</dbReference>
<gene>
    <name evidence="2" type="ORF">J2S74_005195</name>
</gene>
<keyword evidence="3" id="KW-1185">Reference proteome</keyword>
<dbReference type="SUPFAM" id="SSF55136">
    <property type="entry name" value="Probable bacterial effector-binding domain"/>
    <property type="match status" value="1"/>
</dbReference>
<evidence type="ECO:0000313" key="2">
    <source>
        <dbReference type="EMBL" id="MDQ0257733.1"/>
    </source>
</evidence>
<evidence type="ECO:0000313" key="3">
    <source>
        <dbReference type="Proteomes" id="UP001230005"/>
    </source>
</evidence>
<protein>
    <submittedName>
        <fullName evidence="2">Transcriptional regulator YdeE</fullName>
    </submittedName>
</protein>
<accession>A0ABU0A2L8</accession>
<proteinExistence type="predicted"/>
<dbReference type="EMBL" id="JAUSUG010000033">
    <property type="protein sequence ID" value="MDQ0257733.1"/>
    <property type="molecule type" value="Genomic_DNA"/>
</dbReference>
<organism evidence="2 3">
    <name type="scientific">Evansella vedderi</name>
    <dbReference type="NCBI Taxonomy" id="38282"/>
    <lineage>
        <taxon>Bacteria</taxon>
        <taxon>Bacillati</taxon>
        <taxon>Bacillota</taxon>
        <taxon>Bacilli</taxon>
        <taxon>Bacillales</taxon>
        <taxon>Bacillaceae</taxon>
        <taxon>Evansella</taxon>
    </lineage>
</organism>
<reference evidence="2 3" key="1">
    <citation type="submission" date="2023-07" db="EMBL/GenBank/DDBJ databases">
        <title>Genomic Encyclopedia of Type Strains, Phase IV (KMG-IV): sequencing the most valuable type-strain genomes for metagenomic binning, comparative biology and taxonomic classification.</title>
        <authorList>
            <person name="Goeker M."/>
        </authorList>
    </citation>
    <scope>NUCLEOTIDE SEQUENCE [LARGE SCALE GENOMIC DNA]</scope>
    <source>
        <strain evidence="2 3">DSM 9768</strain>
    </source>
</reference>
<feature type="domain" description="AraC effector-binding" evidence="1">
    <location>
        <begin position="1"/>
        <end position="159"/>
    </location>
</feature>
<dbReference type="SMART" id="SM00871">
    <property type="entry name" value="AraC_E_bind"/>
    <property type="match status" value="1"/>
</dbReference>